<dbReference type="OrthoDB" id="19923at2759"/>
<dbReference type="EMBL" id="CAJPDS010000092">
    <property type="protein sequence ID" value="CAF9936513.1"/>
    <property type="molecule type" value="Genomic_DNA"/>
</dbReference>
<dbReference type="Pfam" id="PF17111">
    <property type="entry name" value="PigL_N"/>
    <property type="match status" value="1"/>
</dbReference>
<organism evidence="3 4">
    <name type="scientific">Heterodermia speciosa</name>
    <dbReference type="NCBI Taxonomy" id="116794"/>
    <lineage>
        <taxon>Eukaryota</taxon>
        <taxon>Fungi</taxon>
        <taxon>Dikarya</taxon>
        <taxon>Ascomycota</taxon>
        <taxon>Pezizomycotina</taxon>
        <taxon>Lecanoromycetes</taxon>
        <taxon>OSLEUM clade</taxon>
        <taxon>Lecanoromycetidae</taxon>
        <taxon>Caliciales</taxon>
        <taxon>Physciaceae</taxon>
        <taxon>Heterodermia</taxon>
    </lineage>
</organism>
<evidence type="ECO:0000313" key="4">
    <source>
        <dbReference type="Proteomes" id="UP000664521"/>
    </source>
</evidence>
<feature type="region of interest" description="Disordered" evidence="1">
    <location>
        <begin position="185"/>
        <end position="215"/>
    </location>
</feature>
<evidence type="ECO:0000259" key="2">
    <source>
        <dbReference type="Pfam" id="PF17111"/>
    </source>
</evidence>
<reference evidence="3" key="1">
    <citation type="submission" date="2021-03" db="EMBL/GenBank/DDBJ databases">
        <authorList>
            <person name="Tagirdzhanova G."/>
        </authorList>
    </citation>
    <scope>NUCLEOTIDE SEQUENCE</scope>
</reference>
<accession>A0A8H3G4N5</accession>
<evidence type="ECO:0000256" key="1">
    <source>
        <dbReference type="SAM" id="MobiDB-lite"/>
    </source>
</evidence>
<proteinExistence type="predicted"/>
<sequence>MDPLSIAASVVGLLGATVKVSTMLNTFVQGLKNVPNVAREVLQEVSDIRTCLAQLQAFLMGTRVGSRSRTALLMVDQVMVILTSCVMTFSELEQTVESLNDDRASKRMIWPLREPKLEKLCQRLNSTKLSLNLILTTLTCASVDQATSSVEQLAGLVRQVLQTNQDLCLRIGNLELSHSNQTIRSATSLNENDEEDGASTIRTKRSASDPASEASDQGIKCVMGFTFEQDLRQSKVYKRAWQRNSLASLSSSASPSFGWSCLSETSLANLSNISVISLPIAANELANGKHYRGSSFPEQVLTENSRRAKPQEVTPPLARRMSAMDQSSHRVERKVAILGE</sequence>
<gene>
    <name evidence="3" type="ORF">HETSPECPRED_010359</name>
</gene>
<protein>
    <recommendedName>
        <fullName evidence="2">Azaphilone pigments biosynthesis cluster protein L N-terminal domain-containing protein</fullName>
    </recommendedName>
</protein>
<dbReference type="InterPro" id="IPR031348">
    <property type="entry name" value="PigL_N"/>
</dbReference>
<feature type="domain" description="Azaphilone pigments biosynthesis cluster protein L N-terminal" evidence="2">
    <location>
        <begin position="1"/>
        <end position="176"/>
    </location>
</feature>
<feature type="region of interest" description="Disordered" evidence="1">
    <location>
        <begin position="302"/>
        <end position="330"/>
    </location>
</feature>
<keyword evidence="4" id="KW-1185">Reference proteome</keyword>
<dbReference type="Proteomes" id="UP000664521">
    <property type="component" value="Unassembled WGS sequence"/>
</dbReference>
<dbReference type="AlphaFoldDB" id="A0A8H3G4N5"/>
<evidence type="ECO:0000313" key="3">
    <source>
        <dbReference type="EMBL" id="CAF9936513.1"/>
    </source>
</evidence>
<comment type="caution">
    <text evidence="3">The sequence shown here is derived from an EMBL/GenBank/DDBJ whole genome shotgun (WGS) entry which is preliminary data.</text>
</comment>
<name>A0A8H3G4N5_9LECA</name>